<evidence type="ECO:0000313" key="7">
    <source>
        <dbReference type="Proteomes" id="UP000291483"/>
    </source>
</evidence>
<dbReference type="PANTHER" id="PTHR43085">
    <property type="entry name" value="HEXOKINASE FAMILY MEMBER"/>
    <property type="match status" value="1"/>
</dbReference>
<name>A0A4Q8AHJ9_9MICO</name>
<reference evidence="6 7" key="1">
    <citation type="submission" date="2019-02" db="EMBL/GenBank/DDBJ databases">
        <title>Sequencing the genomes of 1000 actinobacteria strains.</title>
        <authorList>
            <person name="Klenk H.-P."/>
        </authorList>
    </citation>
    <scope>NUCLEOTIDE SEQUENCE [LARGE SCALE GENOMIC DNA]</scope>
    <source>
        <strain evidence="6 7">DSM 18319</strain>
    </source>
</reference>
<dbReference type="SUPFAM" id="SSF53613">
    <property type="entry name" value="Ribokinase-like"/>
    <property type="match status" value="1"/>
</dbReference>
<dbReference type="GO" id="GO:0019698">
    <property type="term" value="P:D-galacturonate catabolic process"/>
    <property type="evidence" value="ECO:0007669"/>
    <property type="project" value="TreeGrafter"/>
</dbReference>
<dbReference type="PANTHER" id="PTHR43085:SF15">
    <property type="entry name" value="2-DEHYDRO-3-DEOXYGLUCONOKINASE"/>
    <property type="match status" value="1"/>
</dbReference>
<accession>A0A4Q8AHJ9</accession>
<keyword evidence="3 6" id="KW-0418">Kinase</keyword>
<dbReference type="Pfam" id="PF00294">
    <property type="entry name" value="PfkB"/>
    <property type="match status" value="1"/>
</dbReference>
<dbReference type="AlphaFoldDB" id="A0A4Q8AHJ9"/>
<evidence type="ECO:0000313" key="6">
    <source>
        <dbReference type="EMBL" id="RZU63838.1"/>
    </source>
</evidence>
<keyword evidence="7" id="KW-1185">Reference proteome</keyword>
<organism evidence="6 7">
    <name type="scientific">Microterricola gilva</name>
    <dbReference type="NCBI Taxonomy" id="393267"/>
    <lineage>
        <taxon>Bacteria</taxon>
        <taxon>Bacillati</taxon>
        <taxon>Actinomycetota</taxon>
        <taxon>Actinomycetes</taxon>
        <taxon>Micrococcales</taxon>
        <taxon>Microbacteriaceae</taxon>
        <taxon>Microterricola</taxon>
    </lineage>
</organism>
<evidence type="ECO:0000256" key="2">
    <source>
        <dbReference type="ARBA" id="ARBA00022679"/>
    </source>
</evidence>
<protein>
    <submittedName>
        <fullName evidence="6">2-dehydro-3-deoxygluconokinase</fullName>
    </submittedName>
</protein>
<dbReference type="GO" id="GO:0005829">
    <property type="term" value="C:cytosol"/>
    <property type="evidence" value="ECO:0007669"/>
    <property type="project" value="TreeGrafter"/>
</dbReference>
<dbReference type="GO" id="GO:0008673">
    <property type="term" value="F:2-dehydro-3-deoxygluconokinase activity"/>
    <property type="evidence" value="ECO:0007669"/>
    <property type="project" value="TreeGrafter"/>
</dbReference>
<dbReference type="Gene3D" id="3.40.1190.20">
    <property type="match status" value="1"/>
</dbReference>
<proteinExistence type="inferred from homology"/>
<comment type="caution">
    <text evidence="6">The sequence shown here is derived from an EMBL/GenBank/DDBJ whole genome shotgun (WGS) entry which is preliminary data.</text>
</comment>
<dbReference type="InterPro" id="IPR029056">
    <property type="entry name" value="Ribokinase-like"/>
</dbReference>
<gene>
    <name evidence="6" type="ORF">EV379_0127</name>
</gene>
<evidence type="ECO:0000256" key="3">
    <source>
        <dbReference type="ARBA" id="ARBA00022777"/>
    </source>
</evidence>
<dbReference type="InterPro" id="IPR011611">
    <property type="entry name" value="PfkB_dom"/>
</dbReference>
<evidence type="ECO:0000256" key="4">
    <source>
        <dbReference type="SAM" id="MobiDB-lite"/>
    </source>
</evidence>
<feature type="region of interest" description="Disordered" evidence="4">
    <location>
        <begin position="358"/>
        <end position="387"/>
    </location>
</feature>
<dbReference type="EMBL" id="SHLC01000001">
    <property type="protein sequence ID" value="RZU63838.1"/>
    <property type="molecule type" value="Genomic_DNA"/>
</dbReference>
<evidence type="ECO:0000256" key="1">
    <source>
        <dbReference type="ARBA" id="ARBA00010688"/>
    </source>
</evidence>
<dbReference type="InterPro" id="IPR050306">
    <property type="entry name" value="PfkB_Carbo_kinase"/>
</dbReference>
<dbReference type="Proteomes" id="UP000291483">
    <property type="component" value="Unassembled WGS sequence"/>
</dbReference>
<evidence type="ECO:0000259" key="5">
    <source>
        <dbReference type="Pfam" id="PF00294"/>
    </source>
</evidence>
<comment type="similarity">
    <text evidence="1">Belongs to the carbohydrate kinase PfkB family.</text>
</comment>
<dbReference type="CDD" id="cd01166">
    <property type="entry name" value="KdgK"/>
    <property type="match status" value="1"/>
</dbReference>
<feature type="compositionally biased region" description="Basic and acidic residues" evidence="4">
    <location>
        <begin position="378"/>
        <end position="387"/>
    </location>
</feature>
<sequence length="387" mass="40383">MIEETIPVTEPTTPIEPTAPVIETTSPMIETTSPMIEPVEIAETLCIGETMLLFVPASGESLAAASELAAHIGGAESNMAAGLAQLGARAEWFSRLGADPHAERILRTLRERGVETPQVVTDPTRPTGLYFKDHSSGVNRVYYYRAGSAASALGPSDLAGLRLSERRLVHVSGITAALSASCDALLQSVLVERAASEPTVSFDVNYRPALWSVEVAGPRLLELARAADIVIVGRDEAETLWGTSDAASVRALFPDVAALVVKDAEFGATHFGAAGATFVPALRVDVVESVGAGDAFAAGYLAAWLDGDDTATALRLGHVMAGYTLGAVSDIAVLPSRSVLRALAASTDAEWTGLTLPDAMSSETTDSHPADSNQANSHPEKEATHGA</sequence>
<dbReference type="GO" id="GO:0006974">
    <property type="term" value="P:DNA damage response"/>
    <property type="evidence" value="ECO:0007669"/>
    <property type="project" value="TreeGrafter"/>
</dbReference>
<keyword evidence="2" id="KW-0808">Transferase</keyword>
<feature type="domain" description="Carbohydrate kinase PfkB" evidence="5">
    <location>
        <begin position="45"/>
        <end position="335"/>
    </location>
</feature>
<dbReference type="GO" id="GO:0042840">
    <property type="term" value="P:D-glucuronate catabolic process"/>
    <property type="evidence" value="ECO:0007669"/>
    <property type="project" value="TreeGrafter"/>
</dbReference>